<gene>
    <name evidence="1" type="ORF">DES49_2611</name>
</gene>
<dbReference type="Gene3D" id="3.90.550.10">
    <property type="entry name" value="Spore Coat Polysaccharide Biosynthesis Protein SpsA, Chain A"/>
    <property type="match status" value="1"/>
</dbReference>
<name>A0A4R7JN53_9GAMM</name>
<protein>
    <recommendedName>
        <fullName evidence="3">Glycosyltransferase</fullName>
    </recommendedName>
</protein>
<accession>A0A4R7JN53</accession>
<dbReference type="RefSeq" id="WP_133736841.1">
    <property type="nucleotide sequence ID" value="NZ_SOAX01000006.1"/>
</dbReference>
<dbReference type="PANTHER" id="PTHR36529:SF1">
    <property type="entry name" value="GLYCOSYLTRANSFERASE"/>
    <property type="match status" value="1"/>
</dbReference>
<sequence>MAATDEPLLIQFAKWPEKGRVKTRLAAALGEQGALDAHVALTRAVLDQLMATGYPVSFWWDRSLEVPPDEAAGILGILETSGITQKVQSGEDLGARMTRALRWGIGSAGRAIIVGSDCPSVDADYIGKALEGLENADVVIGPADDGGYVLIGARTTTDAMLAGIDWGTPRAFEQTCRRLRQEGLRYQCLAPLWDVDEPEDWARFLSVGAEK</sequence>
<dbReference type="Pfam" id="PF09837">
    <property type="entry name" value="DUF2064"/>
    <property type="match status" value="1"/>
</dbReference>
<organism evidence="1 2">
    <name type="scientific">Halospina denitrificans</name>
    <dbReference type="NCBI Taxonomy" id="332522"/>
    <lineage>
        <taxon>Bacteria</taxon>
        <taxon>Pseudomonadati</taxon>
        <taxon>Pseudomonadota</taxon>
        <taxon>Gammaproteobacteria</taxon>
        <taxon>Halospina</taxon>
    </lineage>
</organism>
<comment type="caution">
    <text evidence="1">The sequence shown here is derived from an EMBL/GenBank/DDBJ whole genome shotgun (WGS) entry which is preliminary data.</text>
</comment>
<dbReference type="InterPro" id="IPR018641">
    <property type="entry name" value="Trfase_1_rSAM/seldom-assoc"/>
</dbReference>
<proteinExistence type="predicted"/>
<dbReference type="Proteomes" id="UP000295830">
    <property type="component" value="Unassembled WGS sequence"/>
</dbReference>
<dbReference type="InterPro" id="IPR029044">
    <property type="entry name" value="Nucleotide-diphossugar_trans"/>
</dbReference>
<dbReference type="EMBL" id="SOAX01000006">
    <property type="protein sequence ID" value="TDT38627.1"/>
    <property type="molecule type" value="Genomic_DNA"/>
</dbReference>
<dbReference type="OrthoDB" id="9798250at2"/>
<dbReference type="NCBIfam" id="TIGR04282">
    <property type="entry name" value="glyco_like_cofC"/>
    <property type="match status" value="1"/>
</dbReference>
<dbReference type="SUPFAM" id="SSF53448">
    <property type="entry name" value="Nucleotide-diphospho-sugar transferases"/>
    <property type="match status" value="1"/>
</dbReference>
<evidence type="ECO:0000313" key="1">
    <source>
        <dbReference type="EMBL" id="TDT38627.1"/>
    </source>
</evidence>
<evidence type="ECO:0008006" key="3">
    <source>
        <dbReference type="Google" id="ProtNLM"/>
    </source>
</evidence>
<dbReference type="PANTHER" id="PTHR36529">
    <property type="entry name" value="SLL1095 PROTEIN"/>
    <property type="match status" value="1"/>
</dbReference>
<keyword evidence="2" id="KW-1185">Reference proteome</keyword>
<reference evidence="1 2" key="1">
    <citation type="submission" date="2019-03" db="EMBL/GenBank/DDBJ databases">
        <title>Genomic Encyclopedia of Type Strains, Phase IV (KMG-IV): sequencing the most valuable type-strain genomes for metagenomic binning, comparative biology and taxonomic classification.</title>
        <authorList>
            <person name="Goeker M."/>
        </authorList>
    </citation>
    <scope>NUCLEOTIDE SEQUENCE [LARGE SCALE GENOMIC DNA]</scope>
    <source>
        <strain evidence="1 2">DSM 15505</strain>
    </source>
</reference>
<dbReference type="AlphaFoldDB" id="A0A4R7JN53"/>
<evidence type="ECO:0000313" key="2">
    <source>
        <dbReference type="Proteomes" id="UP000295830"/>
    </source>
</evidence>